<gene>
    <name evidence="2" type="ORF">HY076_00650</name>
</gene>
<dbReference type="AlphaFoldDB" id="A0A9D6LA12"/>
<feature type="compositionally biased region" description="Low complexity" evidence="1">
    <location>
        <begin position="114"/>
        <end position="131"/>
    </location>
</feature>
<dbReference type="Proteomes" id="UP000807850">
    <property type="component" value="Unassembled WGS sequence"/>
</dbReference>
<protein>
    <recommendedName>
        <fullName evidence="4">DUF2946 domain-containing protein</fullName>
    </recommendedName>
</protein>
<dbReference type="EMBL" id="JACQAY010000025">
    <property type="protein sequence ID" value="MBI3538769.1"/>
    <property type="molecule type" value="Genomic_DNA"/>
</dbReference>
<feature type="region of interest" description="Disordered" evidence="1">
    <location>
        <begin position="111"/>
        <end position="138"/>
    </location>
</feature>
<evidence type="ECO:0008006" key="4">
    <source>
        <dbReference type="Google" id="ProtNLM"/>
    </source>
</evidence>
<sequence length="138" mass="13996">MHASRGPRARRAPALIAGLVLFLAGSNYCVLAAMGGNARMACMTVVTNPAPRCPLCAHHAPAKHEGARPSCCPAPVVAPKAPSLATIVLVAGPVIALALDAHATPIVTLHRGRPAASESPPPARLVRAPLPARAPPLA</sequence>
<evidence type="ECO:0000313" key="3">
    <source>
        <dbReference type="Proteomes" id="UP000807850"/>
    </source>
</evidence>
<reference evidence="2" key="1">
    <citation type="submission" date="2020-07" db="EMBL/GenBank/DDBJ databases">
        <title>Huge and variable diversity of episymbiotic CPR bacteria and DPANN archaea in groundwater ecosystems.</title>
        <authorList>
            <person name="He C.Y."/>
            <person name="Keren R."/>
            <person name="Whittaker M."/>
            <person name="Farag I.F."/>
            <person name="Doudna J."/>
            <person name="Cate J.H.D."/>
            <person name="Banfield J.F."/>
        </authorList>
    </citation>
    <scope>NUCLEOTIDE SEQUENCE</scope>
    <source>
        <strain evidence="2">NC_groundwater_928_Pr1_S-0.2um_72_17</strain>
    </source>
</reference>
<name>A0A9D6LA12_UNCEI</name>
<evidence type="ECO:0000313" key="2">
    <source>
        <dbReference type="EMBL" id="MBI3538769.1"/>
    </source>
</evidence>
<proteinExistence type="predicted"/>
<organism evidence="2 3">
    <name type="scientific">Eiseniibacteriota bacterium</name>
    <dbReference type="NCBI Taxonomy" id="2212470"/>
    <lineage>
        <taxon>Bacteria</taxon>
        <taxon>Candidatus Eiseniibacteriota</taxon>
    </lineage>
</organism>
<evidence type="ECO:0000256" key="1">
    <source>
        <dbReference type="SAM" id="MobiDB-lite"/>
    </source>
</evidence>
<comment type="caution">
    <text evidence="2">The sequence shown here is derived from an EMBL/GenBank/DDBJ whole genome shotgun (WGS) entry which is preliminary data.</text>
</comment>
<accession>A0A9D6LA12</accession>